<dbReference type="Gene3D" id="1.10.3730.10">
    <property type="entry name" value="ProC C-terminal domain-like"/>
    <property type="match status" value="1"/>
</dbReference>
<comment type="similarity">
    <text evidence="1">Belongs to the pyrroline-5-carboxylate reductase family.</text>
</comment>
<protein>
    <submittedName>
        <fullName evidence="3">NAD(P)-binding domain-containing protein</fullName>
    </submittedName>
</protein>
<dbReference type="SUPFAM" id="SSF51735">
    <property type="entry name" value="NAD(P)-binding Rossmann-fold domains"/>
    <property type="match status" value="1"/>
</dbReference>
<dbReference type="InterPro" id="IPR036291">
    <property type="entry name" value="NAD(P)-bd_dom_sf"/>
</dbReference>
<evidence type="ECO:0000256" key="1">
    <source>
        <dbReference type="ARBA" id="ARBA00005525"/>
    </source>
</evidence>
<dbReference type="Gene3D" id="3.40.50.720">
    <property type="entry name" value="NAD(P)-binding Rossmann-like Domain"/>
    <property type="match status" value="1"/>
</dbReference>
<dbReference type="EMBL" id="JBHMEP010000002">
    <property type="protein sequence ID" value="MFB9135300.1"/>
    <property type="molecule type" value="Genomic_DNA"/>
</dbReference>
<sequence length="255" mass="28086">MRRIGILGVGELTEKIIIGIFNHNPMARIYLSPRNFVKAQRLASQYPCEIMPDNQAVVDKSDVVIIGVRPESVATLASEVTLQPEQTLVSLVAGMPISKIQTLFSHSQCIRAMLTYAAEHNSTTVVVAPRNDDVEALFAPLGELVSLQTEAEFELATVSMCMNGWYYFLANEMQQWLESNGLKPEHARALVVGNLRDCAAYATQNAPHSLKSLGESIATSGTYTDQGRIMLEQSGAFEAWKQASERILSQLKAQK</sequence>
<organism evidence="3 4">
    <name type="scientific">Vibrio olivae</name>
    <dbReference type="NCBI Taxonomy" id="1243002"/>
    <lineage>
        <taxon>Bacteria</taxon>
        <taxon>Pseudomonadati</taxon>
        <taxon>Pseudomonadota</taxon>
        <taxon>Gammaproteobacteria</taxon>
        <taxon>Vibrionales</taxon>
        <taxon>Vibrionaceae</taxon>
        <taxon>Vibrio</taxon>
    </lineage>
</organism>
<evidence type="ECO:0000313" key="3">
    <source>
        <dbReference type="EMBL" id="MFB9135300.1"/>
    </source>
</evidence>
<evidence type="ECO:0000259" key="2">
    <source>
        <dbReference type="Pfam" id="PF03807"/>
    </source>
</evidence>
<evidence type="ECO:0000313" key="4">
    <source>
        <dbReference type="Proteomes" id="UP001589645"/>
    </source>
</evidence>
<dbReference type="PANTHER" id="PTHR11645">
    <property type="entry name" value="PYRROLINE-5-CARBOXYLATE REDUCTASE"/>
    <property type="match status" value="1"/>
</dbReference>
<gene>
    <name evidence="3" type="ORF">ACFFUV_10035</name>
</gene>
<comment type="caution">
    <text evidence="3">The sequence shown here is derived from an EMBL/GenBank/DDBJ whole genome shotgun (WGS) entry which is preliminary data.</text>
</comment>
<keyword evidence="4" id="KW-1185">Reference proteome</keyword>
<dbReference type="PANTHER" id="PTHR11645:SF13">
    <property type="entry name" value="PYRROLINE-5-CARBOXYLATE REDUCTASE CATALYTIC N-TERMINAL DOMAIN-CONTAINING PROTEIN"/>
    <property type="match status" value="1"/>
</dbReference>
<dbReference type="InterPro" id="IPR000304">
    <property type="entry name" value="Pyrroline-COOH_reductase"/>
</dbReference>
<accession>A0ABV5HM51</accession>
<dbReference type="Proteomes" id="UP001589645">
    <property type="component" value="Unassembled WGS sequence"/>
</dbReference>
<dbReference type="PIRSF" id="PIRSF000193">
    <property type="entry name" value="Pyrrol-5-carb_rd"/>
    <property type="match status" value="1"/>
</dbReference>
<dbReference type="Pfam" id="PF03807">
    <property type="entry name" value="F420_oxidored"/>
    <property type="match status" value="1"/>
</dbReference>
<proteinExistence type="inferred from homology"/>
<reference evidence="3 4" key="1">
    <citation type="submission" date="2024-09" db="EMBL/GenBank/DDBJ databases">
        <authorList>
            <person name="Sun Q."/>
            <person name="Mori K."/>
        </authorList>
    </citation>
    <scope>NUCLEOTIDE SEQUENCE [LARGE SCALE GENOMIC DNA]</scope>
    <source>
        <strain evidence="3 4">CECT 8064</strain>
    </source>
</reference>
<dbReference type="InterPro" id="IPR028939">
    <property type="entry name" value="P5C_Rdtase_cat_N"/>
</dbReference>
<name>A0ABV5HM51_9VIBR</name>
<dbReference type="RefSeq" id="WP_390192018.1">
    <property type="nucleotide sequence ID" value="NZ_JBHMEP010000002.1"/>
</dbReference>
<feature type="domain" description="Pyrroline-5-carboxylate reductase catalytic N-terminal" evidence="2">
    <location>
        <begin position="3"/>
        <end position="94"/>
    </location>
</feature>